<dbReference type="Pfam" id="PF00106">
    <property type="entry name" value="adh_short"/>
    <property type="match status" value="1"/>
</dbReference>
<dbReference type="PANTHER" id="PTHR24320">
    <property type="entry name" value="RETINOL DEHYDROGENASE"/>
    <property type="match status" value="1"/>
</dbReference>
<proteinExistence type="inferred from homology"/>
<dbReference type="EMBL" id="KV784356">
    <property type="protein sequence ID" value="OEU18907.1"/>
    <property type="molecule type" value="Genomic_DNA"/>
</dbReference>
<keyword evidence="5" id="KW-1185">Reference proteome</keyword>
<name>A0A1E7FL98_9STRA</name>
<dbReference type="InParanoid" id="A0A1E7FL98"/>
<dbReference type="GO" id="GO:0016491">
    <property type="term" value="F:oxidoreductase activity"/>
    <property type="evidence" value="ECO:0007669"/>
    <property type="project" value="UniProtKB-KW"/>
</dbReference>
<accession>A0A1E7FL98</accession>
<dbReference type="AlphaFoldDB" id="A0A1E7FL98"/>
<evidence type="ECO:0000313" key="4">
    <source>
        <dbReference type="EMBL" id="OEU18907.1"/>
    </source>
</evidence>
<reference evidence="4 5" key="1">
    <citation type="submission" date="2016-09" db="EMBL/GenBank/DDBJ databases">
        <title>Extensive genetic diversity and differential bi-allelic expression allows diatom success in the polar Southern Ocean.</title>
        <authorList>
            <consortium name="DOE Joint Genome Institute"/>
            <person name="Mock T."/>
            <person name="Otillar R.P."/>
            <person name="Strauss J."/>
            <person name="Dupont C."/>
            <person name="Frickenhaus S."/>
            <person name="Maumus F."/>
            <person name="Mcmullan M."/>
            <person name="Sanges R."/>
            <person name="Schmutz J."/>
            <person name="Toseland A."/>
            <person name="Valas R."/>
            <person name="Veluchamy A."/>
            <person name="Ward B.J."/>
            <person name="Allen A."/>
            <person name="Barry K."/>
            <person name="Falciatore A."/>
            <person name="Ferrante M."/>
            <person name="Fortunato A.E."/>
            <person name="Gloeckner G."/>
            <person name="Gruber A."/>
            <person name="Hipkin R."/>
            <person name="Janech M."/>
            <person name="Kroth P."/>
            <person name="Leese F."/>
            <person name="Lindquist E."/>
            <person name="Lyon B.R."/>
            <person name="Martin J."/>
            <person name="Mayer C."/>
            <person name="Parker M."/>
            <person name="Quesneville H."/>
            <person name="Raymond J."/>
            <person name="Uhlig C."/>
            <person name="Valentin K.U."/>
            <person name="Worden A.Z."/>
            <person name="Armbrust E.V."/>
            <person name="Bowler C."/>
            <person name="Green B."/>
            <person name="Moulton V."/>
            <person name="Van Oosterhout C."/>
            <person name="Grigoriev I."/>
        </authorList>
    </citation>
    <scope>NUCLEOTIDE SEQUENCE [LARGE SCALE GENOMIC DNA]</scope>
    <source>
        <strain evidence="4 5">CCMP1102</strain>
    </source>
</reference>
<dbReference type="InterPro" id="IPR036291">
    <property type="entry name" value="NAD(P)-bd_dom_sf"/>
</dbReference>
<dbReference type="Proteomes" id="UP000095751">
    <property type="component" value="Unassembled WGS sequence"/>
</dbReference>
<keyword evidence="2" id="KW-0521">NADP</keyword>
<dbReference type="KEGG" id="fcy:FRACYDRAFT_274926"/>
<dbReference type="OrthoDB" id="10265294at2759"/>
<evidence type="ECO:0000256" key="1">
    <source>
        <dbReference type="ARBA" id="ARBA00006484"/>
    </source>
</evidence>
<sequence>MGLFLSRYEKFVKELPDVTGKVFVITGTTSGTGFIAAETVAKQGGEVLLLNRASSRSVESLERLKASVPDGKFVPIECDLQDFESVRKAVKEIKETYKSIYCLSNNAGIMAVDDTITKTDGFEVQMQTNHLSHFLLTKELFPLILAGSKEYGDARIVQHSSAGRHMTPNDGLEEKYFLKQEKDGLLGGNEDTGMMKGGKFERYFQTKLANSVFTQCLHDKLVAAGENNEECKNVLSVCAHPGGSKTSLGEHLKMGFFIDTIFSLLLQSPADGAMGLLKGMMGTKESVKCGTLYGPKMLAGYAVPNPSKPYEIDPEAKDMLWRTSETATGGKFDII</sequence>
<keyword evidence="3" id="KW-0560">Oxidoreductase</keyword>
<protein>
    <submittedName>
        <fullName evidence="4">NAD(P)-binding protein</fullName>
    </submittedName>
</protein>
<dbReference type="PANTHER" id="PTHR24320:SF282">
    <property type="entry name" value="WW DOMAIN-CONTAINING OXIDOREDUCTASE"/>
    <property type="match status" value="1"/>
</dbReference>
<dbReference type="Gene3D" id="3.40.50.720">
    <property type="entry name" value="NAD(P)-binding Rossmann-like Domain"/>
    <property type="match status" value="1"/>
</dbReference>
<evidence type="ECO:0000313" key="5">
    <source>
        <dbReference type="Proteomes" id="UP000095751"/>
    </source>
</evidence>
<dbReference type="InterPro" id="IPR002347">
    <property type="entry name" value="SDR_fam"/>
</dbReference>
<evidence type="ECO:0000256" key="3">
    <source>
        <dbReference type="ARBA" id="ARBA00023002"/>
    </source>
</evidence>
<dbReference type="SUPFAM" id="SSF51735">
    <property type="entry name" value="NAD(P)-binding Rossmann-fold domains"/>
    <property type="match status" value="1"/>
</dbReference>
<evidence type="ECO:0000256" key="2">
    <source>
        <dbReference type="ARBA" id="ARBA00022857"/>
    </source>
</evidence>
<organism evidence="4 5">
    <name type="scientific">Fragilariopsis cylindrus CCMP1102</name>
    <dbReference type="NCBI Taxonomy" id="635003"/>
    <lineage>
        <taxon>Eukaryota</taxon>
        <taxon>Sar</taxon>
        <taxon>Stramenopiles</taxon>
        <taxon>Ochrophyta</taxon>
        <taxon>Bacillariophyta</taxon>
        <taxon>Bacillariophyceae</taxon>
        <taxon>Bacillariophycidae</taxon>
        <taxon>Bacillariales</taxon>
        <taxon>Bacillariaceae</taxon>
        <taxon>Fragilariopsis</taxon>
    </lineage>
</organism>
<comment type="similarity">
    <text evidence="1">Belongs to the short-chain dehydrogenases/reductases (SDR) family.</text>
</comment>
<gene>
    <name evidence="4" type="ORF">FRACYDRAFT_274926</name>
</gene>